<evidence type="ECO:0000256" key="5">
    <source>
        <dbReference type="ARBA" id="ARBA00022847"/>
    </source>
</evidence>
<organism evidence="10 11">
    <name type="scientific">Legionella lansingensis</name>
    <dbReference type="NCBI Taxonomy" id="45067"/>
    <lineage>
        <taxon>Bacteria</taxon>
        <taxon>Pseudomonadati</taxon>
        <taxon>Pseudomonadota</taxon>
        <taxon>Gammaproteobacteria</taxon>
        <taxon>Legionellales</taxon>
        <taxon>Legionellaceae</taxon>
        <taxon>Legionella</taxon>
    </lineage>
</organism>
<dbReference type="FunFam" id="1.20.1250.20:FF:000001">
    <property type="entry name" value="Dicarboxylate MFS transporter"/>
    <property type="match status" value="1"/>
</dbReference>
<dbReference type="PANTHER" id="PTHR43528">
    <property type="entry name" value="ALPHA-KETOGLUTARATE PERMEASE"/>
    <property type="match status" value="1"/>
</dbReference>
<keyword evidence="2" id="KW-0813">Transport</keyword>
<dbReference type="AlphaFoldDB" id="A0A0W0V766"/>
<evidence type="ECO:0000256" key="3">
    <source>
        <dbReference type="ARBA" id="ARBA00022475"/>
    </source>
</evidence>
<dbReference type="RefSeq" id="WP_051546108.1">
    <property type="nucleotide sequence ID" value="NZ_CAAAJD010000018.1"/>
</dbReference>
<evidence type="ECO:0000256" key="2">
    <source>
        <dbReference type="ARBA" id="ARBA00022448"/>
    </source>
</evidence>
<keyword evidence="4 8" id="KW-0812">Transmembrane</keyword>
<dbReference type="GO" id="GO:0015293">
    <property type="term" value="F:symporter activity"/>
    <property type="evidence" value="ECO:0007669"/>
    <property type="project" value="UniProtKB-KW"/>
</dbReference>
<keyword evidence="11" id="KW-1185">Reference proteome</keyword>
<feature type="transmembrane region" description="Helical" evidence="8">
    <location>
        <begin position="111"/>
        <end position="132"/>
    </location>
</feature>
<feature type="transmembrane region" description="Helical" evidence="8">
    <location>
        <begin position="391"/>
        <end position="409"/>
    </location>
</feature>
<dbReference type="eggNOG" id="COG0477">
    <property type="taxonomic scope" value="Bacteria"/>
</dbReference>
<dbReference type="InterPro" id="IPR051084">
    <property type="entry name" value="H+-coupled_symporters"/>
</dbReference>
<comment type="caution">
    <text evidence="10">The sequence shown here is derived from an EMBL/GenBank/DDBJ whole genome shotgun (WGS) entry which is preliminary data.</text>
</comment>
<dbReference type="InterPro" id="IPR020846">
    <property type="entry name" value="MFS_dom"/>
</dbReference>
<dbReference type="PANTHER" id="PTHR43528:SF7">
    <property type="entry name" value="MFS TRANSPORTER"/>
    <property type="match status" value="1"/>
</dbReference>
<protein>
    <submittedName>
        <fullName evidence="10">Major facilitator family transporter</fullName>
    </submittedName>
</protein>
<feature type="transmembrane region" description="Helical" evidence="8">
    <location>
        <begin position="180"/>
        <end position="199"/>
    </location>
</feature>
<dbReference type="SUPFAM" id="SSF103473">
    <property type="entry name" value="MFS general substrate transporter"/>
    <property type="match status" value="1"/>
</dbReference>
<evidence type="ECO:0000256" key="6">
    <source>
        <dbReference type="ARBA" id="ARBA00022989"/>
    </source>
</evidence>
<dbReference type="OrthoDB" id="3690818at2"/>
<keyword evidence="5" id="KW-0769">Symport</keyword>
<feature type="transmembrane region" description="Helical" evidence="8">
    <location>
        <begin position="358"/>
        <end position="385"/>
    </location>
</feature>
<feature type="transmembrane region" description="Helical" evidence="8">
    <location>
        <begin position="268"/>
        <end position="290"/>
    </location>
</feature>
<dbReference type="PATRIC" id="fig|45067.4.peg.2699"/>
<evidence type="ECO:0000256" key="4">
    <source>
        <dbReference type="ARBA" id="ARBA00022692"/>
    </source>
</evidence>
<evidence type="ECO:0000259" key="9">
    <source>
        <dbReference type="PROSITE" id="PS50850"/>
    </source>
</evidence>
<feature type="transmembrane region" description="Helical" evidence="8">
    <location>
        <begin position="326"/>
        <end position="346"/>
    </location>
</feature>
<feature type="domain" description="Major facilitator superfamily (MFS) profile" evidence="9">
    <location>
        <begin position="9"/>
        <end position="415"/>
    </location>
</feature>
<dbReference type="PROSITE" id="PS50850">
    <property type="entry name" value="MFS"/>
    <property type="match status" value="1"/>
</dbReference>
<dbReference type="InterPro" id="IPR036259">
    <property type="entry name" value="MFS_trans_sf"/>
</dbReference>
<dbReference type="Gene3D" id="1.20.1250.20">
    <property type="entry name" value="MFS general substrate transporter like domains"/>
    <property type="match status" value="2"/>
</dbReference>
<dbReference type="STRING" id="45067.Llan_2568"/>
<comment type="subcellular location">
    <subcellularLocation>
        <location evidence="1">Cell membrane</location>
        <topology evidence="1">Multi-pass membrane protein</topology>
    </subcellularLocation>
</comment>
<name>A0A0W0V766_9GAMM</name>
<dbReference type="InterPro" id="IPR011701">
    <property type="entry name" value="MFS"/>
</dbReference>
<reference evidence="10 11" key="1">
    <citation type="submission" date="2015-11" db="EMBL/GenBank/DDBJ databases">
        <title>Genomic analysis of 38 Legionella species identifies large and diverse effector repertoires.</title>
        <authorList>
            <person name="Burstein D."/>
            <person name="Amaro F."/>
            <person name="Zusman T."/>
            <person name="Lifshitz Z."/>
            <person name="Cohen O."/>
            <person name="Gilbert J.A."/>
            <person name="Pupko T."/>
            <person name="Shuman H.A."/>
            <person name="Segal G."/>
        </authorList>
    </citation>
    <scope>NUCLEOTIDE SEQUENCE [LARGE SCALE GENOMIC DNA]</scope>
    <source>
        <strain evidence="10 11">ATCC 49751</strain>
    </source>
</reference>
<sequence length="429" mass="46552">MWQKEQRRLLILSSLGGVLEFYDFIIFAIFAGYISNAFFPAASELSGLFITFATFAIGYLVRPLGGVIFGHFGDRVGRKATFTISILMMAVATLGIGIMPTYAVIGITAPILVIILRIIQGLSVGGEIPGAITYVSEMFPQHKGFACGIIFCALTCGIVLGSVANAAISSLLSHSAMQSFGWRIPFLLGGIFGLLSYLLRRGLHESSQFLAIENSTEKFPIIQVFKQEFWGVIGSALMVALCAVIITALFLFTPAYFTEVLHLPANSYIWECALAITAGSVMCIFFGYITDVINHKTLVLTLIVTTAVLAYPIFIIYVYYPKLHMISFFASSLLMGLSAGTIPGLLSEVFPTKIRYSGVAVSYNIGFAIFGGLTPFTSLSLIYYSGWLTSPALYLIMVSCLATLSLGLIRHKQDAAVTKAITTDIHTNL</sequence>
<proteinExistence type="predicted"/>
<gene>
    <name evidence="10" type="ORF">Llan_2568</name>
</gene>
<dbReference type="GO" id="GO:0005886">
    <property type="term" value="C:plasma membrane"/>
    <property type="evidence" value="ECO:0007669"/>
    <property type="project" value="UniProtKB-SubCell"/>
</dbReference>
<keyword evidence="3" id="KW-1003">Cell membrane</keyword>
<keyword evidence="7 8" id="KW-0472">Membrane</keyword>
<dbReference type="Pfam" id="PF07690">
    <property type="entry name" value="MFS_1"/>
    <property type="match status" value="1"/>
</dbReference>
<evidence type="ECO:0000313" key="10">
    <source>
        <dbReference type="EMBL" id="KTD15980.1"/>
    </source>
</evidence>
<evidence type="ECO:0000256" key="1">
    <source>
        <dbReference type="ARBA" id="ARBA00004651"/>
    </source>
</evidence>
<accession>A0A0W0V766</accession>
<evidence type="ECO:0000313" key="11">
    <source>
        <dbReference type="Proteomes" id="UP000054869"/>
    </source>
</evidence>
<dbReference type="Proteomes" id="UP000054869">
    <property type="component" value="Unassembled WGS sequence"/>
</dbReference>
<feature type="transmembrane region" description="Helical" evidence="8">
    <location>
        <begin position="82"/>
        <end position="105"/>
    </location>
</feature>
<evidence type="ECO:0000256" key="8">
    <source>
        <dbReference type="SAM" id="Phobius"/>
    </source>
</evidence>
<dbReference type="EMBL" id="LNYI01000064">
    <property type="protein sequence ID" value="KTD15980.1"/>
    <property type="molecule type" value="Genomic_DNA"/>
</dbReference>
<keyword evidence="6 8" id="KW-1133">Transmembrane helix</keyword>
<evidence type="ECO:0000256" key="7">
    <source>
        <dbReference type="ARBA" id="ARBA00023136"/>
    </source>
</evidence>
<feature type="transmembrane region" description="Helical" evidence="8">
    <location>
        <begin position="297"/>
        <end position="320"/>
    </location>
</feature>
<feature type="transmembrane region" description="Helical" evidence="8">
    <location>
        <begin position="144"/>
        <end position="168"/>
    </location>
</feature>
<feature type="transmembrane region" description="Helical" evidence="8">
    <location>
        <begin position="48"/>
        <end position="70"/>
    </location>
</feature>
<feature type="transmembrane region" description="Helical" evidence="8">
    <location>
        <begin position="229"/>
        <end position="256"/>
    </location>
</feature>